<dbReference type="InterPro" id="IPR016162">
    <property type="entry name" value="Ald_DH_N"/>
</dbReference>
<dbReference type="NCBIfam" id="TIGR01780">
    <property type="entry name" value="SSADH"/>
    <property type="match status" value="1"/>
</dbReference>
<dbReference type="RefSeq" id="WP_315602839.1">
    <property type="nucleotide sequence ID" value="NZ_CP130318.1"/>
</dbReference>
<dbReference type="Gene3D" id="3.40.605.10">
    <property type="entry name" value="Aldehyde Dehydrogenase, Chain A, domain 1"/>
    <property type="match status" value="1"/>
</dbReference>
<accession>A0AA96RCU4</accession>
<dbReference type="EC" id="1.2.1.-" evidence="4"/>
<dbReference type="Proteomes" id="UP001305702">
    <property type="component" value="Chromosome"/>
</dbReference>
<dbReference type="GO" id="GO:0004777">
    <property type="term" value="F:succinate-semialdehyde dehydrogenase (NAD+) activity"/>
    <property type="evidence" value="ECO:0007669"/>
    <property type="project" value="TreeGrafter"/>
</dbReference>
<evidence type="ECO:0000259" key="3">
    <source>
        <dbReference type="Pfam" id="PF00171"/>
    </source>
</evidence>
<dbReference type="CDD" id="cd07103">
    <property type="entry name" value="ALDH_F5_SSADH_GabD"/>
    <property type="match status" value="1"/>
</dbReference>
<dbReference type="PANTHER" id="PTHR43353">
    <property type="entry name" value="SUCCINATE-SEMIALDEHYDE DEHYDROGENASE, MITOCHONDRIAL"/>
    <property type="match status" value="1"/>
</dbReference>
<proteinExistence type="inferred from homology"/>
<evidence type="ECO:0000313" key="4">
    <source>
        <dbReference type="EMBL" id="WNQ09072.1"/>
    </source>
</evidence>
<dbReference type="FunFam" id="3.40.605.10:FF:000026">
    <property type="entry name" value="Aldehyde dehydrogenase, putative"/>
    <property type="match status" value="1"/>
</dbReference>
<dbReference type="InterPro" id="IPR016163">
    <property type="entry name" value="Ald_DH_C"/>
</dbReference>
<sequence length="478" mass="51749">MKEWKQYIGGEWKESASGGTFSVLNPASLEKVAEVPDSGEEEAREAVAAAHRAFPEWSGFTAYERSEYLLRWYALMIEKEDMLARIMTEEQGKPLAEARGEIRYAASFLQWYGEEAKRIYGDIIPSGSTAKRMLVIRQPVGVVAAITPWNFPAAMITRKVGPALAAGCTCVVKPAEHTPLTALMLAELAEEAGIPAGVVNVVTGDAKTIGDTWLGDKRVAKITFTGSTEVGKILMASAAKTVKRVSLELGGHAPVIVMDDADPELAAEQTLLSKFRNAGQTCVCANRIYVQRGIREAFERILTDKIRGLRVGSGFEEGVEIGPMINEAGLNKVEEHVQDALSKGARLLTGGQRAEGTGCPGYFYEPTLLTGVQAGMRILQEETFGPVAPIIEVADEEDAIRQANDSEYGLASYVFTRDISRAVRIAERLQYGIVGVNDGLPSAAQAPFGGVKESGIGREGGRYGLEEYLEYKYISLGV</sequence>
<dbReference type="SUPFAM" id="SSF53720">
    <property type="entry name" value="ALDH-like"/>
    <property type="match status" value="1"/>
</dbReference>
<organism evidence="4 5">
    <name type="scientific">Paenibacillus aurantius</name>
    <dbReference type="NCBI Taxonomy" id="2918900"/>
    <lineage>
        <taxon>Bacteria</taxon>
        <taxon>Bacillati</taxon>
        <taxon>Bacillota</taxon>
        <taxon>Bacilli</taxon>
        <taxon>Bacillales</taxon>
        <taxon>Paenibacillaceae</taxon>
        <taxon>Paenibacillus</taxon>
    </lineage>
</organism>
<dbReference type="InterPro" id="IPR016160">
    <property type="entry name" value="Ald_DH_CS_CYS"/>
</dbReference>
<dbReference type="FunFam" id="3.40.605.10:FF:000005">
    <property type="entry name" value="Succinate-semialdehyde dehydrogenase I"/>
    <property type="match status" value="1"/>
</dbReference>
<feature type="domain" description="Aldehyde dehydrogenase" evidence="3">
    <location>
        <begin position="12"/>
        <end position="474"/>
    </location>
</feature>
<comment type="similarity">
    <text evidence="1">Belongs to the aldehyde dehydrogenase family.</text>
</comment>
<dbReference type="Gene3D" id="3.40.309.10">
    <property type="entry name" value="Aldehyde Dehydrogenase, Chain A, domain 2"/>
    <property type="match status" value="1"/>
</dbReference>
<dbReference type="Pfam" id="PF00171">
    <property type="entry name" value="Aldedh"/>
    <property type="match status" value="1"/>
</dbReference>
<dbReference type="InterPro" id="IPR016161">
    <property type="entry name" value="Ald_DH/histidinol_DH"/>
</dbReference>
<dbReference type="InterPro" id="IPR050740">
    <property type="entry name" value="Aldehyde_DH_Superfamily"/>
</dbReference>
<protein>
    <submittedName>
        <fullName evidence="4">NAD-dependent succinate-semialdehyde dehydrogenase</fullName>
        <ecNumber evidence="4">1.2.1.-</ecNumber>
    </submittedName>
</protein>
<evidence type="ECO:0000256" key="1">
    <source>
        <dbReference type="ARBA" id="ARBA00009986"/>
    </source>
</evidence>
<dbReference type="PANTHER" id="PTHR43353:SF5">
    <property type="entry name" value="SUCCINATE-SEMIALDEHYDE DEHYDROGENASE, MITOCHONDRIAL"/>
    <property type="match status" value="1"/>
</dbReference>
<gene>
    <name evidence="4" type="ORF">MJA45_15600</name>
</gene>
<keyword evidence="5" id="KW-1185">Reference proteome</keyword>
<dbReference type="GO" id="GO:0009450">
    <property type="term" value="P:gamma-aminobutyric acid catabolic process"/>
    <property type="evidence" value="ECO:0007669"/>
    <property type="project" value="InterPro"/>
</dbReference>
<dbReference type="KEGG" id="paun:MJA45_15600"/>
<dbReference type="PROSITE" id="PS00070">
    <property type="entry name" value="ALDEHYDE_DEHYDR_CYS"/>
    <property type="match status" value="1"/>
</dbReference>
<evidence type="ECO:0000313" key="5">
    <source>
        <dbReference type="Proteomes" id="UP001305702"/>
    </source>
</evidence>
<reference evidence="4 5" key="1">
    <citation type="submission" date="2022-02" db="EMBL/GenBank/DDBJ databases">
        <title>Paenibacillus sp. MBLB1776 Whole Genome Shotgun Sequencing.</title>
        <authorList>
            <person name="Hwang C.Y."/>
            <person name="Cho E.-S."/>
            <person name="Seo M.-J."/>
        </authorList>
    </citation>
    <scope>NUCLEOTIDE SEQUENCE [LARGE SCALE GENOMIC DNA]</scope>
    <source>
        <strain evidence="4 5">MBLB1776</strain>
    </source>
</reference>
<name>A0AA96RCU4_9BACL</name>
<dbReference type="FunFam" id="3.40.309.10:FF:000004">
    <property type="entry name" value="Succinate-semialdehyde dehydrogenase I"/>
    <property type="match status" value="1"/>
</dbReference>
<dbReference type="InterPro" id="IPR010102">
    <property type="entry name" value="Succ_semiAld_DH"/>
</dbReference>
<evidence type="ECO:0000256" key="2">
    <source>
        <dbReference type="ARBA" id="ARBA00023002"/>
    </source>
</evidence>
<keyword evidence="2 4" id="KW-0560">Oxidoreductase</keyword>
<dbReference type="InterPro" id="IPR015590">
    <property type="entry name" value="Aldehyde_DH_dom"/>
</dbReference>
<dbReference type="EMBL" id="CP130318">
    <property type="protein sequence ID" value="WNQ09072.1"/>
    <property type="molecule type" value="Genomic_DNA"/>
</dbReference>
<dbReference type="AlphaFoldDB" id="A0AA96RCU4"/>